<sequence length="119" mass="13845">MLRAQNMVASFEGEANGALIASPQYSPRRRRRLQRIEMQQQRRVRNGLETVFEEDPNLNSEVEDECFVPTSRICSYLSFMGHLKNGLDIKYKKMSPFILFLLFFGVCFVVAFICNDIQQ</sequence>
<dbReference type="AlphaFoldDB" id="A0ABD0V598"/>
<keyword evidence="1" id="KW-0812">Transmembrane</keyword>
<evidence type="ECO:0000313" key="3">
    <source>
        <dbReference type="Proteomes" id="UP001552299"/>
    </source>
</evidence>
<protein>
    <submittedName>
        <fullName evidence="2">Uncharacterized protein</fullName>
    </submittedName>
</protein>
<gene>
    <name evidence="2" type="ORF">M5K25_011896</name>
</gene>
<dbReference type="EMBL" id="JANQDX010000009">
    <property type="protein sequence ID" value="KAL0919778.1"/>
    <property type="molecule type" value="Genomic_DNA"/>
</dbReference>
<evidence type="ECO:0000313" key="2">
    <source>
        <dbReference type="EMBL" id="KAL0919778.1"/>
    </source>
</evidence>
<evidence type="ECO:0000256" key="1">
    <source>
        <dbReference type="SAM" id="Phobius"/>
    </source>
</evidence>
<keyword evidence="1" id="KW-0472">Membrane</keyword>
<reference evidence="2 3" key="1">
    <citation type="journal article" date="2024" name="Plant Biotechnol. J.">
        <title>Dendrobium thyrsiflorum genome and its molecular insights into genes involved in important horticultural traits.</title>
        <authorList>
            <person name="Chen B."/>
            <person name="Wang J.Y."/>
            <person name="Zheng P.J."/>
            <person name="Li K.L."/>
            <person name="Liang Y.M."/>
            <person name="Chen X.F."/>
            <person name="Zhang C."/>
            <person name="Zhao X."/>
            <person name="He X."/>
            <person name="Zhang G.Q."/>
            <person name="Liu Z.J."/>
            <person name="Xu Q."/>
        </authorList>
    </citation>
    <scope>NUCLEOTIDE SEQUENCE [LARGE SCALE GENOMIC DNA]</scope>
    <source>
        <strain evidence="2">GZMU011</strain>
    </source>
</reference>
<organism evidence="2 3">
    <name type="scientific">Dendrobium thyrsiflorum</name>
    <name type="common">Pinecone-like raceme dendrobium</name>
    <name type="synonym">Orchid</name>
    <dbReference type="NCBI Taxonomy" id="117978"/>
    <lineage>
        <taxon>Eukaryota</taxon>
        <taxon>Viridiplantae</taxon>
        <taxon>Streptophyta</taxon>
        <taxon>Embryophyta</taxon>
        <taxon>Tracheophyta</taxon>
        <taxon>Spermatophyta</taxon>
        <taxon>Magnoliopsida</taxon>
        <taxon>Liliopsida</taxon>
        <taxon>Asparagales</taxon>
        <taxon>Orchidaceae</taxon>
        <taxon>Epidendroideae</taxon>
        <taxon>Malaxideae</taxon>
        <taxon>Dendrobiinae</taxon>
        <taxon>Dendrobium</taxon>
    </lineage>
</organism>
<keyword evidence="3" id="KW-1185">Reference proteome</keyword>
<feature type="transmembrane region" description="Helical" evidence="1">
    <location>
        <begin position="94"/>
        <end position="113"/>
    </location>
</feature>
<proteinExistence type="predicted"/>
<comment type="caution">
    <text evidence="2">The sequence shown here is derived from an EMBL/GenBank/DDBJ whole genome shotgun (WGS) entry which is preliminary data.</text>
</comment>
<name>A0ABD0V598_DENTH</name>
<keyword evidence="1" id="KW-1133">Transmembrane helix</keyword>
<accession>A0ABD0V598</accession>
<dbReference type="Proteomes" id="UP001552299">
    <property type="component" value="Unassembled WGS sequence"/>
</dbReference>